<reference evidence="9" key="1">
    <citation type="submission" date="2011-03" db="EMBL/GenBank/DDBJ databases">
        <title>Draft genome sequence of Brevundimonas diminuta.</title>
        <authorList>
            <person name="Brown P.J.B."/>
            <person name="Buechlein A."/>
            <person name="Hemmerich C."/>
            <person name="Brun Y.V."/>
        </authorList>
    </citation>
    <scope>NUCLEOTIDE SEQUENCE [LARGE SCALE GENOMIC DNA]</scope>
    <source>
        <strain evidence="9">C19</strain>
    </source>
</reference>
<evidence type="ECO:0000256" key="7">
    <source>
        <dbReference type="SAM" id="SignalP"/>
    </source>
</evidence>
<keyword evidence="5" id="KW-0564">Palmitate</keyword>
<dbReference type="GO" id="GO:0016020">
    <property type="term" value="C:membrane"/>
    <property type="evidence" value="ECO:0007669"/>
    <property type="project" value="InterPro"/>
</dbReference>
<dbReference type="EMBL" id="GL883077">
    <property type="protein sequence ID" value="EGF93500.1"/>
    <property type="molecule type" value="Genomic_DNA"/>
</dbReference>
<keyword evidence="9" id="KW-1185">Reference proteome</keyword>
<evidence type="ECO:0000256" key="1">
    <source>
        <dbReference type="ARBA" id="ARBA00010296"/>
    </source>
</evidence>
<dbReference type="Proteomes" id="UP000006512">
    <property type="component" value="Unassembled WGS sequence"/>
</dbReference>
<dbReference type="AlphaFoldDB" id="F4QLK2"/>
<keyword evidence="2" id="KW-1003">Cell membrane</keyword>
<feature type="chain" id="PRO_5003320952" evidence="7">
    <location>
        <begin position="20"/>
        <end position="42"/>
    </location>
</feature>
<dbReference type="GO" id="GO:0009636">
    <property type="term" value="P:response to toxic substance"/>
    <property type="evidence" value="ECO:0007669"/>
    <property type="project" value="InterPro"/>
</dbReference>
<keyword evidence="4" id="KW-0472">Membrane</keyword>
<evidence type="ECO:0000313" key="9">
    <source>
        <dbReference type="Proteomes" id="UP000006512"/>
    </source>
</evidence>
<comment type="similarity">
    <text evidence="1">Belongs to the EcnA/EcnB lipoprotein family.</text>
</comment>
<keyword evidence="3 7" id="KW-0732">Signal</keyword>
<evidence type="ECO:0000256" key="3">
    <source>
        <dbReference type="ARBA" id="ARBA00022729"/>
    </source>
</evidence>
<evidence type="ECO:0000256" key="2">
    <source>
        <dbReference type="ARBA" id="ARBA00022475"/>
    </source>
</evidence>
<evidence type="ECO:0000256" key="4">
    <source>
        <dbReference type="ARBA" id="ARBA00023136"/>
    </source>
</evidence>
<dbReference type="RefSeq" id="WP_006272698.1">
    <property type="nucleotide sequence ID" value="NZ_GL883077.1"/>
</dbReference>
<organism evidence="8 9">
    <name type="scientific">Asticcacaulis biprosthecium C19</name>
    <dbReference type="NCBI Taxonomy" id="715226"/>
    <lineage>
        <taxon>Bacteria</taxon>
        <taxon>Pseudomonadati</taxon>
        <taxon>Pseudomonadota</taxon>
        <taxon>Alphaproteobacteria</taxon>
        <taxon>Caulobacterales</taxon>
        <taxon>Caulobacteraceae</taxon>
        <taxon>Asticcacaulis</taxon>
    </lineage>
</organism>
<protein>
    <submittedName>
        <fullName evidence="8">Entericidin EcnA/B family protein</fullName>
    </submittedName>
</protein>
<dbReference type="InterPro" id="IPR012556">
    <property type="entry name" value="Entericidin"/>
</dbReference>
<evidence type="ECO:0000256" key="6">
    <source>
        <dbReference type="ARBA" id="ARBA00023288"/>
    </source>
</evidence>
<feature type="signal peptide" evidence="7">
    <location>
        <begin position="1"/>
        <end position="19"/>
    </location>
</feature>
<gene>
    <name evidence="8" type="ORF">ABI_19400</name>
</gene>
<keyword evidence="6" id="KW-0449">Lipoprotein</keyword>
<dbReference type="PROSITE" id="PS51257">
    <property type="entry name" value="PROKAR_LIPOPROTEIN"/>
    <property type="match status" value="1"/>
</dbReference>
<name>F4QLK2_9CAUL</name>
<dbReference type="STRING" id="715226.ABI_19400"/>
<evidence type="ECO:0000313" key="8">
    <source>
        <dbReference type="EMBL" id="EGF93500.1"/>
    </source>
</evidence>
<evidence type="ECO:0000256" key="5">
    <source>
        <dbReference type="ARBA" id="ARBA00023139"/>
    </source>
</evidence>
<dbReference type="Pfam" id="PF08085">
    <property type="entry name" value="Entericidin"/>
    <property type="match status" value="1"/>
</dbReference>
<dbReference type="HOGENOM" id="CLU_193827_4_1_5"/>
<proteinExistence type="inferred from homology"/>
<accession>F4QLK2</accession>
<sequence>MKRFFLISCAILFPLSVSACNTIHGAGEDVEAAGEAVQDAAQ</sequence>